<dbReference type="RefSeq" id="WP_057480649.1">
    <property type="nucleotide sequence ID" value="NZ_BMWR01000002.1"/>
</dbReference>
<gene>
    <name evidence="5" type="ORF">APR42_01265</name>
</gene>
<evidence type="ECO:0000313" key="6">
    <source>
        <dbReference type="Proteomes" id="UP000051643"/>
    </source>
</evidence>
<dbReference type="InterPro" id="IPR010998">
    <property type="entry name" value="Integrase_recombinase_N"/>
</dbReference>
<dbReference type="AlphaFoldDB" id="A0A0Q9ZBU5"/>
<reference evidence="5" key="1">
    <citation type="submission" date="2015-10" db="EMBL/GenBank/DDBJ databases">
        <title>Draft genome sequence of Salegentibacter mishustinae KCTC 12263.</title>
        <authorList>
            <person name="Lin W."/>
            <person name="Zheng Q."/>
        </authorList>
    </citation>
    <scope>NUCLEOTIDE SEQUENCE [LARGE SCALE GENOMIC DNA]</scope>
    <source>
        <strain evidence="5">KCTC 12263</strain>
    </source>
</reference>
<evidence type="ECO:0000256" key="2">
    <source>
        <dbReference type="ARBA" id="ARBA00023125"/>
    </source>
</evidence>
<organism evidence="5 6">
    <name type="scientific">Salegentibacter mishustinae</name>
    <dbReference type="NCBI Taxonomy" id="270918"/>
    <lineage>
        <taxon>Bacteria</taxon>
        <taxon>Pseudomonadati</taxon>
        <taxon>Bacteroidota</taxon>
        <taxon>Flavobacteriia</taxon>
        <taxon>Flavobacteriales</taxon>
        <taxon>Flavobacteriaceae</taxon>
        <taxon>Salegentibacter</taxon>
    </lineage>
</organism>
<dbReference type="InterPro" id="IPR035386">
    <property type="entry name" value="Arm-DNA-bind_5"/>
</dbReference>
<feature type="domain" description="Tyr recombinase" evidence="4">
    <location>
        <begin position="212"/>
        <end position="405"/>
    </location>
</feature>
<dbReference type="Pfam" id="PF17293">
    <property type="entry name" value="Arm-DNA-bind_5"/>
    <property type="match status" value="1"/>
</dbReference>
<evidence type="ECO:0000256" key="1">
    <source>
        <dbReference type="ARBA" id="ARBA00008857"/>
    </source>
</evidence>
<dbReference type="EMBL" id="LKTP01000001">
    <property type="protein sequence ID" value="KRG30524.1"/>
    <property type="molecule type" value="Genomic_DNA"/>
</dbReference>
<dbReference type="InterPro" id="IPR002104">
    <property type="entry name" value="Integrase_catalytic"/>
</dbReference>
<evidence type="ECO:0000256" key="3">
    <source>
        <dbReference type="ARBA" id="ARBA00023172"/>
    </source>
</evidence>
<dbReference type="PANTHER" id="PTHR30349:SF64">
    <property type="entry name" value="PROPHAGE INTEGRASE INTD-RELATED"/>
    <property type="match status" value="1"/>
</dbReference>
<dbReference type="PANTHER" id="PTHR30349">
    <property type="entry name" value="PHAGE INTEGRASE-RELATED"/>
    <property type="match status" value="1"/>
</dbReference>
<evidence type="ECO:0000259" key="4">
    <source>
        <dbReference type="PROSITE" id="PS51898"/>
    </source>
</evidence>
<proteinExistence type="inferred from homology"/>
<dbReference type="STRING" id="270918.APR42_01265"/>
<dbReference type="GO" id="GO:0006310">
    <property type="term" value="P:DNA recombination"/>
    <property type="evidence" value="ECO:0007669"/>
    <property type="project" value="UniProtKB-KW"/>
</dbReference>
<dbReference type="GO" id="GO:0003677">
    <property type="term" value="F:DNA binding"/>
    <property type="evidence" value="ECO:0007669"/>
    <property type="project" value="UniProtKB-KW"/>
</dbReference>
<evidence type="ECO:0000313" key="5">
    <source>
        <dbReference type="EMBL" id="KRG30524.1"/>
    </source>
</evidence>
<dbReference type="Gene3D" id="1.10.443.10">
    <property type="entry name" value="Intergrase catalytic core"/>
    <property type="match status" value="1"/>
</dbReference>
<comment type="similarity">
    <text evidence="1">Belongs to the 'phage' integrase family.</text>
</comment>
<dbReference type="PROSITE" id="PS51898">
    <property type="entry name" value="TYR_RECOMBINASE"/>
    <property type="match status" value="1"/>
</dbReference>
<dbReference type="Gene3D" id="1.10.150.130">
    <property type="match status" value="1"/>
</dbReference>
<keyword evidence="2" id="KW-0238">DNA-binding</keyword>
<dbReference type="InterPro" id="IPR011010">
    <property type="entry name" value="DNA_brk_join_enz"/>
</dbReference>
<dbReference type="Pfam" id="PF13102">
    <property type="entry name" value="Phage_int_SAM_5"/>
    <property type="match status" value="1"/>
</dbReference>
<sequence length="413" mass="48693">MVHLKAILHPKKLNKTEIIYRLALRVTSFRRRSYFHLGYNIDPKDWDEKAEKVKKSHPKYQHLNRLIRKKYDQLDDIIYEAERNKKQLSAKQITDKIRSNKNNNSFFALAKEHGEDLEKSKKFNRAISDRSKAKIIKDFTKGKDVLFPEIDESFLRRFKVYLKNEKNNSERSVMNSYVFIRLLFNRAIKRGIIDQTFYPFGRGKILIKYPESLKIGLTEEEILKIEQLDLQKHTPLWHTRNIFLFSFYLAGIRITDLLHLKWNDIVDDRLFYRMKKNAKLDSLRLPEKVIEILEFYRTDQRSYADFIFPELKKVGGDETKQKYSVIKSAIKKHNSNLKDIADLAEIDKKITNHIARDSFGNIAGDKVSPQMLQKLYRHSSLSTTIGYQGNFVHASSDQALDEILKFSNGNKIN</sequence>
<dbReference type="InterPro" id="IPR050090">
    <property type="entry name" value="Tyrosine_recombinase_XerCD"/>
</dbReference>
<dbReference type="InterPro" id="IPR025269">
    <property type="entry name" value="SAM-like_dom"/>
</dbReference>
<accession>A0A0Q9ZBU5</accession>
<dbReference type="Proteomes" id="UP000051643">
    <property type="component" value="Unassembled WGS sequence"/>
</dbReference>
<dbReference type="InterPro" id="IPR013762">
    <property type="entry name" value="Integrase-like_cat_sf"/>
</dbReference>
<name>A0A0Q9ZBU5_9FLAO</name>
<keyword evidence="6" id="KW-1185">Reference proteome</keyword>
<dbReference type="OrthoDB" id="1068680at2"/>
<comment type="caution">
    <text evidence="5">The sequence shown here is derived from an EMBL/GenBank/DDBJ whole genome shotgun (WGS) entry which is preliminary data.</text>
</comment>
<protein>
    <recommendedName>
        <fullName evidence="4">Tyr recombinase domain-containing protein</fullName>
    </recommendedName>
</protein>
<dbReference type="Pfam" id="PF00589">
    <property type="entry name" value="Phage_integrase"/>
    <property type="match status" value="1"/>
</dbReference>
<keyword evidence="3" id="KW-0233">DNA recombination</keyword>
<dbReference type="SUPFAM" id="SSF56349">
    <property type="entry name" value="DNA breaking-rejoining enzymes"/>
    <property type="match status" value="1"/>
</dbReference>
<dbReference type="GO" id="GO:0015074">
    <property type="term" value="P:DNA integration"/>
    <property type="evidence" value="ECO:0007669"/>
    <property type="project" value="InterPro"/>
</dbReference>